<gene>
    <name evidence="4" type="ORF">L207DRAFT_444338</name>
</gene>
<keyword evidence="2" id="KW-0521">NADP</keyword>
<proteinExistence type="inferred from homology"/>
<sequence>MLYGVFPGGVSFDPEKDIPALDGKVIFVTGGNIGLGKQTILQLSKHNPKRIYLAARSKEKALAALQDLKAAVPEAPIEFVQCDLADLSSVQATAREITSKEDRLDLLILNAGVMSLPAGTTANGYEIQFGTNHMGHALLTKLLIPTLLETAKDSGADVRVVSLSSIGHVSTSWNGIEFGQLKGEMKWYPSLVRYAQSKLANILFIRELARRYPSITAVAVHPGVVDTELWRTMFSGWMGLGGLLNSGKRIFYTSVEGGAKNQLWAATAKSGEGKGEVKSGEYYTPVGAPGNGSWQSQDMSLAGKLWEWTEKELGEYEL</sequence>
<dbReference type="EMBL" id="KZ613969">
    <property type="protein sequence ID" value="PMD30054.1"/>
    <property type="molecule type" value="Genomic_DNA"/>
</dbReference>
<comment type="similarity">
    <text evidence="1">Belongs to the short-chain dehydrogenases/reductases (SDR) family.</text>
</comment>
<accession>A0A2J6QUW3</accession>
<dbReference type="SUPFAM" id="SSF51735">
    <property type="entry name" value="NAD(P)-binding Rossmann-fold domains"/>
    <property type="match status" value="1"/>
</dbReference>
<reference evidence="4 5" key="1">
    <citation type="submission" date="2016-04" db="EMBL/GenBank/DDBJ databases">
        <title>A degradative enzymes factory behind the ericoid mycorrhizal symbiosis.</title>
        <authorList>
            <consortium name="DOE Joint Genome Institute"/>
            <person name="Martino E."/>
            <person name="Morin E."/>
            <person name="Grelet G."/>
            <person name="Kuo A."/>
            <person name="Kohler A."/>
            <person name="Daghino S."/>
            <person name="Barry K."/>
            <person name="Choi C."/>
            <person name="Cichocki N."/>
            <person name="Clum A."/>
            <person name="Copeland A."/>
            <person name="Hainaut M."/>
            <person name="Haridas S."/>
            <person name="Labutti K."/>
            <person name="Lindquist E."/>
            <person name="Lipzen A."/>
            <person name="Khouja H.-R."/>
            <person name="Murat C."/>
            <person name="Ohm R."/>
            <person name="Olson A."/>
            <person name="Spatafora J."/>
            <person name="Veneault-Fourrey C."/>
            <person name="Henrissat B."/>
            <person name="Grigoriev I."/>
            <person name="Martin F."/>
            <person name="Perotto S."/>
        </authorList>
    </citation>
    <scope>NUCLEOTIDE SEQUENCE [LARGE SCALE GENOMIC DNA]</scope>
    <source>
        <strain evidence="4 5">F</strain>
    </source>
</reference>
<dbReference type="Proteomes" id="UP000235786">
    <property type="component" value="Unassembled WGS sequence"/>
</dbReference>
<evidence type="ECO:0000256" key="2">
    <source>
        <dbReference type="ARBA" id="ARBA00022857"/>
    </source>
</evidence>
<keyword evidence="5" id="KW-1185">Reference proteome</keyword>
<organism evidence="4 5">
    <name type="scientific">Hyaloscypha variabilis (strain UAMH 11265 / GT02V1 / F)</name>
    <name type="common">Meliniomyces variabilis</name>
    <dbReference type="NCBI Taxonomy" id="1149755"/>
    <lineage>
        <taxon>Eukaryota</taxon>
        <taxon>Fungi</taxon>
        <taxon>Dikarya</taxon>
        <taxon>Ascomycota</taxon>
        <taxon>Pezizomycotina</taxon>
        <taxon>Leotiomycetes</taxon>
        <taxon>Helotiales</taxon>
        <taxon>Hyaloscyphaceae</taxon>
        <taxon>Hyaloscypha</taxon>
        <taxon>Hyaloscypha variabilis</taxon>
    </lineage>
</organism>
<dbReference type="Pfam" id="PF00106">
    <property type="entry name" value="adh_short"/>
    <property type="match status" value="1"/>
</dbReference>
<dbReference type="PRINTS" id="PR00081">
    <property type="entry name" value="GDHRDH"/>
</dbReference>
<evidence type="ECO:0000256" key="1">
    <source>
        <dbReference type="ARBA" id="ARBA00006484"/>
    </source>
</evidence>
<evidence type="ECO:0000313" key="4">
    <source>
        <dbReference type="EMBL" id="PMD30054.1"/>
    </source>
</evidence>
<dbReference type="PANTHER" id="PTHR24320">
    <property type="entry name" value="RETINOL DEHYDROGENASE"/>
    <property type="match status" value="1"/>
</dbReference>
<evidence type="ECO:0000313" key="5">
    <source>
        <dbReference type="Proteomes" id="UP000235786"/>
    </source>
</evidence>
<dbReference type="PANTHER" id="PTHR24320:SF282">
    <property type="entry name" value="WW DOMAIN-CONTAINING OXIDOREDUCTASE"/>
    <property type="match status" value="1"/>
</dbReference>
<protein>
    <submittedName>
        <fullName evidence="4">NAD(P)-binding protein</fullName>
    </submittedName>
</protein>
<dbReference type="Gene3D" id="3.40.50.720">
    <property type="entry name" value="NAD(P)-binding Rossmann-like Domain"/>
    <property type="match status" value="1"/>
</dbReference>
<dbReference type="AlphaFoldDB" id="A0A2J6QUW3"/>
<dbReference type="GO" id="GO:0016491">
    <property type="term" value="F:oxidoreductase activity"/>
    <property type="evidence" value="ECO:0007669"/>
    <property type="project" value="UniProtKB-KW"/>
</dbReference>
<dbReference type="STRING" id="1149755.A0A2J6QUW3"/>
<evidence type="ECO:0000256" key="3">
    <source>
        <dbReference type="ARBA" id="ARBA00023002"/>
    </source>
</evidence>
<keyword evidence="3" id="KW-0560">Oxidoreductase</keyword>
<dbReference type="InterPro" id="IPR036291">
    <property type="entry name" value="NAD(P)-bd_dom_sf"/>
</dbReference>
<dbReference type="InterPro" id="IPR002347">
    <property type="entry name" value="SDR_fam"/>
</dbReference>
<name>A0A2J6QUW3_HYAVF</name>
<dbReference type="OrthoDB" id="191139at2759"/>